<keyword evidence="4" id="KW-1185">Reference proteome</keyword>
<name>A0A9P4IKN5_9PEZI</name>
<protein>
    <submittedName>
        <fullName evidence="3">Uncharacterized protein</fullName>
    </submittedName>
</protein>
<dbReference type="OrthoDB" id="5421041at2759"/>
<dbReference type="EMBL" id="ML978122">
    <property type="protein sequence ID" value="KAF2103310.1"/>
    <property type="molecule type" value="Genomic_DNA"/>
</dbReference>
<comment type="caution">
    <text evidence="3">The sequence shown here is derived from an EMBL/GenBank/DDBJ whole genome shotgun (WGS) entry which is preliminary data.</text>
</comment>
<feature type="coiled-coil region" evidence="1">
    <location>
        <begin position="81"/>
        <end position="199"/>
    </location>
</feature>
<dbReference type="SUPFAM" id="SSF57997">
    <property type="entry name" value="Tropomyosin"/>
    <property type="match status" value="1"/>
</dbReference>
<reference evidence="3" key="1">
    <citation type="journal article" date="2020" name="Stud. Mycol.">
        <title>101 Dothideomycetes genomes: a test case for predicting lifestyles and emergence of pathogens.</title>
        <authorList>
            <person name="Haridas S."/>
            <person name="Albert R."/>
            <person name="Binder M."/>
            <person name="Bloem J."/>
            <person name="Labutti K."/>
            <person name="Salamov A."/>
            <person name="Andreopoulos B."/>
            <person name="Baker S."/>
            <person name="Barry K."/>
            <person name="Bills G."/>
            <person name="Bluhm B."/>
            <person name="Cannon C."/>
            <person name="Castanera R."/>
            <person name="Culley D."/>
            <person name="Daum C."/>
            <person name="Ezra D."/>
            <person name="Gonzalez J."/>
            <person name="Henrissat B."/>
            <person name="Kuo A."/>
            <person name="Liang C."/>
            <person name="Lipzen A."/>
            <person name="Lutzoni F."/>
            <person name="Magnuson J."/>
            <person name="Mondo S."/>
            <person name="Nolan M."/>
            <person name="Ohm R."/>
            <person name="Pangilinan J."/>
            <person name="Park H.-J."/>
            <person name="Ramirez L."/>
            <person name="Alfaro M."/>
            <person name="Sun H."/>
            <person name="Tritt A."/>
            <person name="Yoshinaga Y."/>
            <person name="Zwiers L.-H."/>
            <person name="Turgeon B."/>
            <person name="Goodwin S."/>
            <person name="Spatafora J."/>
            <person name="Crous P."/>
            <person name="Grigoriev I."/>
        </authorList>
    </citation>
    <scope>NUCLEOTIDE SEQUENCE</scope>
    <source>
        <strain evidence="3">CBS 133067</strain>
    </source>
</reference>
<organism evidence="3 4">
    <name type="scientific">Rhizodiscina lignyota</name>
    <dbReference type="NCBI Taxonomy" id="1504668"/>
    <lineage>
        <taxon>Eukaryota</taxon>
        <taxon>Fungi</taxon>
        <taxon>Dikarya</taxon>
        <taxon>Ascomycota</taxon>
        <taxon>Pezizomycotina</taxon>
        <taxon>Dothideomycetes</taxon>
        <taxon>Pleosporomycetidae</taxon>
        <taxon>Aulographales</taxon>
        <taxon>Rhizodiscinaceae</taxon>
        <taxon>Rhizodiscina</taxon>
    </lineage>
</organism>
<evidence type="ECO:0000256" key="1">
    <source>
        <dbReference type="SAM" id="Coils"/>
    </source>
</evidence>
<dbReference type="AlphaFoldDB" id="A0A9P4IKN5"/>
<sequence length="510" mass="57828">MAPKASSTPKTLAAHPPSVEEGLIPAIRRLISSVKAVSSLNDFELIADQFDSTERLQGELEEKETQLDVHLKSVGKLVNEKASLELSLEERDETVNKAEKKADSLQKRVQQLEEAIHKQNDILTKFKAKTIDQEKELKAREEQVKQLGRKLREEQDRATQFEEGLKLLNTQHAATAEKHETTERRLAEIETYMRRLRHEEPKVLDRVNRMNALWANTFNLVATYFKENLPNDCLKKASAWELLQDPDIFNHRVPLPRTNSAPAKQMRIAVILAIIARLLDKHIFYLTHELEEHSGIRTTLLQIAVDHSAKESFVRSVLLSLSPEDEEATTERINTFREQVMAYVEELLGTSAAATFNSELEKIARSAYETWDAVRTTTERYEPTFDADIEQFEWNTLDLDAAVPNENTRRAAISGGRDDELLIVLPQFYVVKNNKPPQLIADGTVLRRSQSLAAAQEENRQKSNPAFAKTASKGQSARRMSRVNTLPISPELNGNQDVEPFLGQEHGGNN</sequence>
<proteinExistence type="predicted"/>
<evidence type="ECO:0000313" key="4">
    <source>
        <dbReference type="Proteomes" id="UP000799772"/>
    </source>
</evidence>
<evidence type="ECO:0000313" key="3">
    <source>
        <dbReference type="EMBL" id="KAF2103310.1"/>
    </source>
</evidence>
<feature type="compositionally biased region" description="Polar residues" evidence="2">
    <location>
        <begin position="482"/>
        <end position="496"/>
    </location>
</feature>
<accession>A0A9P4IKN5</accession>
<feature type="region of interest" description="Disordered" evidence="2">
    <location>
        <begin position="451"/>
        <end position="510"/>
    </location>
</feature>
<gene>
    <name evidence="3" type="ORF">NA57DRAFT_72286</name>
</gene>
<evidence type="ECO:0000256" key="2">
    <source>
        <dbReference type="SAM" id="MobiDB-lite"/>
    </source>
</evidence>
<keyword evidence="1" id="KW-0175">Coiled coil</keyword>
<dbReference type="Proteomes" id="UP000799772">
    <property type="component" value="Unassembled WGS sequence"/>
</dbReference>